<dbReference type="RefSeq" id="WP_113933738.1">
    <property type="nucleotide sequence ID" value="NZ_JACCEU010000007.1"/>
</dbReference>
<name>A0A366H9F7_9BURK</name>
<gene>
    <name evidence="11" type="ORF">DFR37_106175</name>
</gene>
<keyword evidence="3" id="KW-0813">Transport</keyword>
<keyword evidence="9" id="KW-0472">Membrane</keyword>
<evidence type="ECO:0000256" key="4">
    <source>
        <dbReference type="ARBA" id="ARBA00022475"/>
    </source>
</evidence>
<proteinExistence type="inferred from homology"/>
<comment type="caution">
    <text evidence="11">The sequence shown here is derived from an EMBL/GenBank/DDBJ whole genome shotgun (WGS) entry which is preliminary data.</text>
</comment>
<accession>A0A366H9F7</accession>
<comment type="subcellular location">
    <subcellularLocation>
        <location evidence="1">Cell inner membrane</location>
    </subcellularLocation>
</comment>
<dbReference type="NCBIfam" id="TIGR01709">
    <property type="entry name" value="typeII_sec_gspL"/>
    <property type="match status" value="1"/>
</dbReference>
<evidence type="ECO:0000256" key="7">
    <source>
        <dbReference type="ARBA" id="ARBA00022927"/>
    </source>
</evidence>
<keyword evidence="4" id="KW-1003">Cell membrane</keyword>
<keyword evidence="7" id="KW-0653">Protein transport</keyword>
<evidence type="ECO:0000256" key="8">
    <source>
        <dbReference type="ARBA" id="ARBA00022989"/>
    </source>
</evidence>
<dbReference type="GO" id="GO:0015628">
    <property type="term" value="P:protein secretion by the type II secretion system"/>
    <property type="evidence" value="ECO:0007669"/>
    <property type="project" value="InterPro"/>
</dbReference>
<organism evidence="11 12">
    <name type="scientific">Eoetvoesiella caeni</name>
    <dbReference type="NCBI Taxonomy" id="645616"/>
    <lineage>
        <taxon>Bacteria</taxon>
        <taxon>Pseudomonadati</taxon>
        <taxon>Pseudomonadota</taxon>
        <taxon>Betaproteobacteria</taxon>
        <taxon>Burkholderiales</taxon>
        <taxon>Alcaligenaceae</taxon>
        <taxon>Eoetvoesiella</taxon>
    </lineage>
</organism>
<dbReference type="InterPro" id="IPR043129">
    <property type="entry name" value="ATPase_NBD"/>
</dbReference>
<dbReference type="Proteomes" id="UP000253628">
    <property type="component" value="Unassembled WGS sequence"/>
</dbReference>
<dbReference type="Gene3D" id="3.30.420.380">
    <property type="match status" value="1"/>
</dbReference>
<evidence type="ECO:0000256" key="9">
    <source>
        <dbReference type="ARBA" id="ARBA00023136"/>
    </source>
</evidence>
<dbReference type="EMBL" id="QNRQ01000006">
    <property type="protein sequence ID" value="RBP38880.1"/>
    <property type="molecule type" value="Genomic_DNA"/>
</dbReference>
<dbReference type="AlphaFoldDB" id="A0A366H9F7"/>
<keyword evidence="5" id="KW-0997">Cell inner membrane</keyword>
<dbReference type="GO" id="GO:0015627">
    <property type="term" value="C:type II protein secretion system complex"/>
    <property type="evidence" value="ECO:0007669"/>
    <property type="project" value="InterPro"/>
</dbReference>
<evidence type="ECO:0000313" key="11">
    <source>
        <dbReference type="EMBL" id="RBP38880.1"/>
    </source>
</evidence>
<dbReference type="GO" id="GO:0009276">
    <property type="term" value="C:Gram-negative-bacterium-type cell wall"/>
    <property type="evidence" value="ECO:0007669"/>
    <property type="project" value="InterPro"/>
</dbReference>
<evidence type="ECO:0000256" key="3">
    <source>
        <dbReference type="ARBA" id="ARBA00022448"/>
    </source>
</evidence>
<comment type="similarity">
    <text evidence="2">Belongs to the GSP L family.</text>
</comment>
<evidence type="ECO:0000313" key="12">
    <source>
        <dbReference type="Proteomes" id="UP000253628"/>
    </source>
</evidence>
<sequence>MKSRLRLALPPLAEITPESIMAFALFDRDGRLLRSGELPLGQLAQAVPVDYVQAILHPGDAIAVTVQLPPLPAKRLDAAVQASVEPMALSAIADLCIAHGPRAADGSTTVAWTGRHALLEAWRQLDSAGLKLAAIVPLALALPGSDPHPSRPLTLPVDSRWQAPLPRWSLARPEWRPTSQMHRWRGAALWAGAAALLWLLGLQIYAAQLRGEAHALQTSTEQAVRTAFPSIPVIIDPVQQARSQRDLLRLAGGTAGADDFMPLALGAAKVLNFADGHVASLRYQNKKLTLVLAKGYTPPSDEAVLHQAAAVQSLQLEKDDGAAHTWHFQRVNSQPARETRP</sequence>
<reference evidence="11 12" key="1">
    <citation type="submission" date="2018-06" db="EMBL/GenBank/DDBJ databases">
        <title>Genomic Encyclopedia of Type Strains, Phase IV (KMG-IV): sequencing the most valuable type-strain genomes for metagenomic binning, comparative biology and taxonomic classification.</title>
        <authorList>
            <person name="Goeker M."/>
        </authorList>
    </citation>
    <scope>NUCLEOTIDE SEQUENCE [LARGE SCALE GENOMIC DNA]</scope>
    <source>
        <strain evidence="11 12">DSM 25520</strain>
    </source>
</reference>
<evidence type="ECO:0000256" key="1">
    <source>
        <dbReference type="ARBA" id="ARBA00004533"/>
    </source>
</evidence>
<feature type="domain" description="GspL periplasmic" evidence="10">
    <location>
        <begin position="179"/>
        <end position="300"/>
    </location>
</feature>
<keyword evidence="6" id="KW-0812">Transmembrane</keyword>
<dbReference type="OrthoDB" id="7022366at2"/>
<dbReference type="InterPro" id="IPR025691">
    <property type="entry name" value="GspL_pp_dom"/>
</dbReference>
<evidence type="ECO:0000259" key="10">
    <source>
        <dbReference type="Pfam" id="PF12693"/>
    </source>
</evidence>
<dbReference type="Pfam" id="PF12693">
    <property type="entry name" value="GspL_C"/>
    <property type="match status" value="1"/>
</dbReference>
<keyword evidence="12" id="KW-1185">Reference proteome</keyword>
<evidence type="ECO:0000256" key="6">
    <source>
        <dbReference type="ARBA" id="ARBA00022692"/>
    </source>
</evidence>
<protein>
    <submittedName>
        <fullName evidence="11">Type II secretion system protein L (GspL)</fullName>
    </submittedName>
</protein>
<dbReference type="InterPro" id="IPR007812">
    <property type="entry name" value="T2SS_protein-GspL"/>
</dbReference>
<evidence type="ECO:0000256" key="2">
    <source>
        <dbReference type="ARBA" id="ARBA00005318"/>
    </source>
</evidence>
<evidence type="ECO:0000256" key="5">
    <source>
        <dbReference type="ARBA" id="ARBA00022519"/>
    </source>
</evidence>
<dbReference type="SUPFAM" id="SSF53067">
    <property type="entry name" value="Actin-like ATPase domain"/>
    <property type="match status" value="1"/>
</dbReference>
<keyword evidence="8" id="KW-1133">Transmembrane helix</keyword>
<dbReference type="GO" id="GO:0005886">
    <property type="term" value="C:plasma membrane"/>
    <property type="evidence" value="ECO:0007669"/>
    <property type="project" value="UniProtKB-SubCell"/>
</dbReference>